<dbReference type="AlphaFoldDB" id="R4UMI5"/>
<dbReference type="Proteomes" id="UP000013963">
    <property type="component" value="Chromosome"/>
</dbReference>
<evidence type="ECO:0008006" key="4">
    <source>
        <dbReference type="Google" id="ProtNLM"/>
    </source>
</evidence>
<dbReference type="HOGENOM" id="CLU_2467450_0_0_14"/>
<keyword evidence="3" id="KW-1185">Reference proteome</keyword>
<dbReference type="EMBL" id="CP005078">
    <property type="protein sequence ID" value="AGM26451.1"/>
    <property type="molecule type" value="Genomic_DNA"/>
</dbReference>
<gene>
    <name evidence="2" type="ORF">SSYRP_v1c08620</name>
</gene>
<keyword evidence="1" id="KW-1133">Transmembrane helix</keyword>
<feature type="transmembrane region" description="Helical" evidence="1">
    <location>
        <begin position="47"/>
        <end position="74"/>
    </location>
</feature>
<keyword evidence="1" id="KW-0812">Transmembrane</keyword>
<evidence type="ECO:0000313" key="2">
    <source>
        <dbReference type="EMBL" id="AGM26451.1"/>
    </source>
</evidence>
<evidence type="ECO:0000256" key="1">
    <source>
        <dbReference type="SAM" id="Phobius"/>
    </source>
</evidence>
<evidence type="ECO:0000313" key="3">
    <source>
        <dbReference type="Proteomes" id="UP000013963"/>
    </source>
</evidence>
<keyword evidence="1" id="KW-0472">Membrane</keyword>
<dbReference type="RefSeq" id="WP_016341091.1">
    <property type="nucleotide sequence ID" value="NC_021284.1"/>
</dbReference>
<dbReference type="PATRIC" id="fig|1276229.3.peg.857"/>
<dbReference type="STRING" id="1276229.SSYRP_v1c08620"/>
<protein>
    <recommendedName>
        <fullName evidence="4">Transmembrane protein</fullName>
    </recommendedName>
</protein>
<feature type="transmembrane region" description="Helical" evidence="1">
    <location>
        <begin position="7"/>
        <end position="27"/>
    </location>
</feature>
<proteinExistence type="predicted"/>
<accession>R4UMI5</accession>
<reference evidence="2 3" key="1">
    <citation type="journal article" date="2013" name="Genome Biol. Evol.">
        <title>Complete genomes of two dipteran-associated spiroplasmas provided insights into the origin, dynamics, and impacts of viral invasion in spiroplasma.</title>
        <authorList>
            <person name="Ku C."/>
            <person name="Lo W.S."/>
            <person name="Chen L.L."/>
            <person name="Kuo C.H."/>
        </authorList>
    </citation>
    <scope>NUCLEOTIDE SEQUENCE [LARGE SCALE GENOMIC DNA]</scope>
    <source>
        <strain evidence="2">EA-1</strain>
    </source>
</reference>
<sequence>MLVKRLVASLLNMVLCWLNFILWFFNVTPIGCMVLGTECPSDRKGKLIFGLASLLQWILMVTIIGTIVIIILWAQDKPSIATRLAKMA</sequence>
<dbReference type="OrthoDB" id="389722at2"/>
<organism evidence="2 3">
    <name type="scientific">Spiroplasma syrphidicola EA-1</name>
    <dbReference type="NCBI Taxonomy" id="1276229"/>
    <lineage>
        <taxon>Bacteria</taxon>
        <taxon>Bacillati</taxon>
        <taxon>Mycoplasmatota</taxon>
        <taxon>Mollicutes</taxon>
        <taxon>Entomoplasmatales</taxon>
        <taxon>Spiroplasmataceae</taxon>
        <taxon>Spiroplasma</taxon>
    </lineage>
</organism>
<dbReference type="KEGG" id="ssyr:SSYRP_v1c08620"/>
<name>R4UMI5_9MOLU</name>